<accession>A0A162J7D3</accession>
<dbReference type="Proteomes" id="UP000075816">
    <property type="component" value="Unassembled WGS sequence"/>
</dbReference>
<organism evidence="1 2">
    <name type="scientific">Fusobacterium necrophorum subsp. funduliforme</name>
    <dbReference type="NCBI Taxonomy" id="143387"/>
    <lineage>
        <taxon>Bacteria</taxon>
        <taxon>Fusobacteriati</taxon>
        <taxon>Fusobacteriota</taxon>
        <taxon>Fusobacteriia</taxon>
        <taxon>Fusobacteriales</taxon>
        <taxon>Fusobacteriaceae</taxon>
        <taxon>Fusobacterium</taxon>
    </lineage>
</organism>
<name>A0A162J7D3_9FUSO</name>
<comment type="caution">
    <text evidence="1">The sequence shown here is derived from an EMBL/GenBank/DDBJ whole genome shotgun (WGS) entry which is preliminary data.</text>
</comment>
<dbReference type="RefSeq" id="WP_062680786.1">
    <property type="nucleotide sequence ID" value="NZ_LVEA01000001.1"/>
</dbReference>
<dbReference type="AlphaFoldDB" id="A0A162J7D3"/>
<dbReference type="EMBL" id="LVEA01000001">
    <property type="protein sequence ID" value="KYL05270.1"/>
    <property type="molecule type" value="Genomic_DNA"/>
</dbReference>
<evidence type="ECO:0000313" key="2">
    <source>
        <dbReference type="Proteomes" id="UP000075816"/>
    </source>
</evidence>
<evidence type="ECO:0000313" key="1">
    <source>
        <dbReference type="EMBL" id="KYL05270.1"/>
    </source>
</evidence>
<gene>
    <name evidence="1" type="ORF">A2J07_00615</name>
</gene>
<reference evidence="1 2" key="1">
    <citation type="submission" date="2016-03" db="EMBL/GenBank/DDBJ databases">
        <title>Comparative genomics of human isolates of Fusobacterium necrophorum.</title>
        <authorList>
            <person name="Jensen A."/>
            <person name="Bank S."/>
            <person name="Andersen P.S."/>
            <person name="Kristensen L.H."/>
            <person name="Prag J."/>
        </authorList>
    </citation>
    <scope>NUCLEOTIDE SEQUENCE [LARGE SCALE GENOMIC DNA]</scope>
    <source>
        <strain evidence="1 2">LS_1264</strain>
    </source>
</reference>
<sequence>MNIKIFKSNDTEFEERYCIIDTDNEEYMIAFNKSTNEIYVSPNYLYICEPFFKQISIFEFFANNDAQEFINNIKIPHGDFREKEMKQFKDKFIKFIQKNLYD</sequence>
<proteinExistence type="predicted"/>
<protein>
    <submittedName>
        <fullName evidence="1">Uncharacterized protein</fullName>
    </submittedName>
</protein>